<evidence type="ECO:0000313" key="3">
    <source>
        <dbReference type="Proteomes" id="UP001140453"/>
    </source>
</evidence>
<dbReference type="GO" id="GO:0016747">
    <property type="term" value="F:acyltransferase activity, transferring groups other than amino-acyl groups"/>
    <property type="evidence" value="ECO:0007669"/>
    <property type="project" value="TreeGrafter"/>
</dbReference>
<evidence type="ECO:0000256" key="1">
    <source>
        <dbReference type="ARBA" id="ARBA00022679"/>
    </source>
</evidence>
<dbReference type="PANTHER" id="PTHR31642:SF310">
    <property type="entry name" value="FATTY ALCOHOL:CAFFEOYL-COA ACYLTRANSFERASE"/>
    <property type="match status" value="1"/>
</dbReference>
<protein>
    <submittedName>
        <fullName evidence="2">Uncharacterized protein</fullName>
    </submittedName>
</protein>
<sequence length="535" mass="58943">MEYVSLEPVAQAIDVDACKKNLVVVDAIPVENESDTVSNKPLGQESNGRYTITIPAFDPHTEPGEAVFPVSILDCIMPRILVPVTCTYQLGNDVVKETLLSQICEGLRRLMGEYRSLAGALYEPVGGGRAFVKRTSSHANFVVHVQDLTITIPDFPSFAELKRRHFPASELDERMLPGSFTPAPVPPPGEGVPAMVVQFNLIQGGLIMGIAVHHMIVDARGLDKLIARWAAHTRSVIDSARFSIPLSIQNCDLDPAMLDLTISKTGEKVIDYRKQAVASLKYAPNAPPASDIPPSAMEQHIWHIPASKLAALKASAAPVAGDDKQQWVSTNDCVTALMWRAVTRSRLGKHGVTSPKNDKRHLALENSLDVREAFRTIRSEGIPEAYVGNVVMFSKATMPLCQLIAPETFRAVAVKTREAIDTYRAWPTVQRAIDWISACPRGADVEMDFHAVGGLDFVTTSWRVLKAYERADFGFGPLAALRWATAVFDGYCFLYPTRPSGNSDEGMEIYMGLEKDCMKRLLLDEELARWAEVRN</sequence>
<dbReference type="AlphaFoldDB" id="A0A9W8YMP2"/>
<dbReference type="Gene3D" id="3.30.559.10">
    <property type="entry name" value="Chloramphenicol acetyltransferase-like domain"/>
    <property type="match status" value="2"/>
</dbReference>
<keyword evidence="3" id="KW-1185">Reference proteome</keyword>
<dbReference type="PANTHER" id="PTHR31642">
    <property type="entry name" value="TRICHOTHECENE 3-O-ACETYLTRANSFERASE"/>
    <property type="match status" value="1"/>
</dbReference>
<gene>
    <name evidence="2" type="ORF">N0V93_006117</name>
</gene>
<evidence type="ECO:0000313" key="2">
    <source>
        <dbReference type="EMBL" id="KAJ4388658.1"/>
    </source>
</evidence>
<name>A0A9W8YMP2_9PEZI</name>
<dbReference type="EMBL" id="JAPEVB010000004">
    <property type="protein sequence ID" value="KAJ4388658.1"/>
    <property type="molecule type" value="Genomic_DNA"/>
</dbReference>
<dbReference type="GO" id="GO:0044550">
    <property type="term" value="P:secondary metabolite biosynthetic process"/>
    <property type="evidence" value="ECO:0007669"/>
    <property type="project" value="TreeGrafter"/>
</dbReference>
<reference evidence="2" key="1">
    <citation type="submission" date="2022-10" db="EMBL/GenBank/DDBJ databases">
        <title>Tapping the CABI collections for fungal endophytes: first genome assemblies for Collariella, Neodidymelliopsis, Ascochyta clinopodiicola, Didymella pomorum, Didymosphaeria variabile, Neocosmospora piperis and Neocucurbitaria cava.</title>
        <authorList>
            <person name="Hill R."/>
        </authorList>
    </citation>
    <scope>NUCLEOTIDE SEQUENCE</scope>
    <source>
        <strain evidence="2">IMI 355082</strain>
    </source>
</reference>
<accession>A0A9W8YMP2</accession>
<proteinExistence type="predicted"/>
<organism evidence="2 3">
    <name type="scientific">Gnomoniopsis smithogilvyi</name>
    <dbReference type="NCBI Taxonomy" id="1191159"/>
    <lineage>
        <taxon>Eukaryota</taxon>
        <taxon>Fungi</taxon>
        <taxon>Dikarya</taxon>
        <taxon>Ascomycota</taxon>
        <taxon>Pezizomycotina</taxon>
        <taxon>Sordariomycetes</taxon>
        <taxon>Sordariomycetidae</taxon>
        <taxon>Diaporthales</taxon>
        <taxon>Gnomoniaceae</taxon>
        <taxon>Gnomoniopsis</taxon>
    </lineage>
</organism>
<dbReference type="OrthoDB" id="1862401at2759"/>
<keyword evidence="1" id="KW-0808">Transferase</keyword>
<dbReference type="Pfam" id="PF02458">
    <property type="entry name" value="Transferase"/>
    <property type="match status" value="1"/>
</dbReference>
<comment type="caution">
    <text evidence="2">The sequence shown here is derived from an EMBL/GenBank/DDBJ whole genome shotgun (WGS) entry which is preliminary data.</text>
</comment>
<dbReference type="InterPro" id="IPR050317">
    <property type="entry name" value="Plant_Fungal_Acyltransferase"/>
</dbReference>
<dbReference type="InterPro" id="IPR023213">
    <property type="entry name" value="CAT-like_dom_sf"/>
</dbReference>
<dbReference type="Proteomes" id="UP001140453">
    <property type="component" value="Unassembled WGS sequence"/>
</dbReference>